<accession>A0A0E2H785</accession>
<dbReference type="Proteomes" id="UP000013085">
    <property type="component" value="Unassembled WGS sequence"/>
</dbReference>
<evidence type="ECO:0000313" key="1">
    <source>
        <dbReference type="EMBL" id="ENZ12139.1"/>
    </source>
</evidence>
<dbReference type="AlphaFoldDB" id="A0A0E2H785"/>
<comment type="caution">
    <text evidence="1">The sequence shown here is derived from an EMBL/GenBank/DDBJ whole genome shotgun (WGS) entry which is preliminary data.</text>
</comment>
<dbReference type="HOGENOM" id="CLU_085274_1_0_9"/>
<evidence type="ECO:0000313" key="2">
    <source>
        <dbReference type="Proteomes" id="UP000013085"/>
    </source>
</evidence>
<sequence>MIRFMGDTPYAGVEQEMQHIPGFRPRRSGMIISHLSGCLENQRSPCESRVTDCIPFYELLEVLAEEVAVSAFVSRVCRLTGRRNPCFFQNGHRERFLALREKYSRTMEESAVCSAVYLLSVDRFLWSRALGNVDRDGIHFTEIRIHGVDLDGYVLFHMARDLYQGSSHIRLSELTDPELVSDRAFEWIMTACVIRRHGSRVLREEERSIDRSKIGQHQ</sequence>
<organism evidence="1 2">
    <name type="scientific">[Clostridium] clostridioforme 90A8</name>
    <dbReference type="NCBI Taxonomy" id="999408"/>
    <lineage>
        <taxon>Bacteria</taxon>
        <taxon>Bacillati</taxon>
        <taxon>Bacillota</taxon>
        <taxon>Clostridia</taxon>
        <taxon>Lachnospirales</taxon>
        <taxon>Lachnospiraceae</taxon>
        <taxon>Enterocloster</taxon>
    </lineage>
</organism>
<gene>
    <name evidence="1" type="ORF">HMPREF1090_03768</name>
</gene>
<reference evidence="1 2" key="1">
    <citation type="submission" date="2013-01" db="EMBL/GenBank/DDBJ databases">
        <title>The Genome Sequence of Clostridium clostridioforme 90A8.</title>
        <authorList>
            <consortium name="The Broad Institute Genome Sequencing Platform"/>
            <person name="Earl A."/>
            <person name="Ward D."/>
            <person name="Feldgarden M."/>
            <person name="Gevers D."/>
            <person name="Courvalin P."/>
            <person name="Lambert T."/>
            <person name="Walker B."/>
            <person name="Young S.K."/>
            <person name="Zeng Q."/>
            <person name="Gargeya S."/>
            <person name="Fitzgerald M."/>
            <person name="Haas B."/>
            <person name="Abouelleil A."/>
            <person name="Alvarado L."/>
            <person name="Arachchi H.M."/>
            <person name="Berlin A.M."/>
            <person name="Chapman S.B."/>
            <person name="Dewar J."/>
            <person name="Goldberg J."/>
            <person name="Griggs A."/>
            <person name="Gujja S."/>
            <person name="Hansen M."/>
            <person name="Howarth C."/>
            <person name="Imamovic A."/>
            <person name="Larimer J."/>
            <person name="McCowan C."/>
            <person name="Murphy C."/>
            <person name="Neiman D."/>
            <person name="Pearson M."/>
            <person name="Priest M."/>
            <person name="Roberts A."/>
            <person name="Saif S."/>
            <person name="Shea T."/>
            <person name="Sisk P."/>
            <person name="Sykes S."/>
            <person name="Wortman J."/>
            <person name="Nusbaum C."/>
            <person name="Birren B."/>
        </authorList>
    </citation>
    <scope>NUCLEOTIDE SEQUENCE [LARGE SCALE GENOMIC DNA]</scope>
    <source>
        <strain evidence="1 2">90A8</strain>
    </source>
</reference>
<proteinExistence type="predicted"/>
<name>A0A0E2H785_9FIRM</name>
<dbReference type="RefSeq" id="WP_002593831.1">
    <property type="nucleotide sequence ID" value="NZ_KB850980.1"/>
</dbReference>
<dbReference type="EMBL" id="AGYR01000040">
    <property type="protein sequence ID" value="ENZ12139.1"/>
    <property type="molecule type" value="Genomic_DNA"/>
</dbReference>
<protein>
    <submittedName>
        <fullName evidence="1">Uncharacterized protein</fullName>
    </submittedName>
</protein>
<dbReference type="PATRIC" id="fig|999408.3.peg.4037"/>